<dbReference type="EMBL" id="JBHSPU010000013">
    <property type="protein sequence ID" value="MFC5914405.1"/>
    <property type="molecule type" value="Genomic_DNA"/>
</dbReference>
<organism evidence="2 3">
    <name type="scientific">Streptomyces pulveraceus</name>
    <dbReference type="NCBI Taxonomy" id="68258"/>
    <lineage>
        <taxon>Bacteria</taxon>
        <taxon>Bacillati</taxon>
        <taxon>Actinomycetota</taxon>
        <taxon>Actinomycetes</taxon>
        <taxon>Kitasatosporales</taxon>
        <taxon>Streptomycetaceae</taxon>
        <taxon>Streptomyces</taxon>
    </lineage>
</organism>
<sequence length="422" mass="46112">MAVLYQSGGYSISRLAALYKVHLRKIRASLQDEGVEIRAAGSKDSPAPVVVTMAILYDLGLSIERVGWLCGYTYGTTRKMLLGADVKLRTRGLRLLNGPDVPRLVRLYESGLSIKDAGEECQVSYGTARSLLLNAGVTLRARNDVQPDRAVRRVKDVDVPRLVRLYESGLSIKDAGERCQASFGTARHRLLDAGVTLRTSSPRLRTAQGPAFIPPSAPLPGSAVAALGHLGYKKDHIEQLTGRSHNFVHRVLAQEGLKPRVRPDSLVTDTETLIAIYRNVASSNVTAEILHLSTEAVLARLREAGQDILDAPDPDTAPLRIPAQGPSQRRHQEIFTRAAKGQKASEIAAALQVPIADVNGVMRIYRHSDRTTAEILYRRAQGESPGVIAIRMGLRLDRVKAVLAKYTSRPRRSTPLAKPPTQ</sequence>
<evidence type="ECO:0000313" key="3">
    <source>
        <dbReference type="Proteomes" id="UP001596200"/>
    </source>
</evidence>
<gene>
    <name evidence="2" type="ORF">ACFP1B_13320</name>
</gene>
<keyword evidence="3" id="KW-1185">Reference proteome</keyword>
<dbReference type="Proteomes" id="UP001596200">
    <property type="component" value="Unassembled WGS sequence"/>
</dbReference>
<reference evidence="3" key="1">
    <citation type="journal article" date="2019" name="Int. J. Syst. Evol. Microbiol.">
        <title>The Global Catalogue of Microorganisms (GCM) 10K type strain sequencing project: providing services to taxonomists for standard genome sequencing and annotation.</title>
        <authorList>
            <consortium name="The Broad Institute Genomics Platform"/>
            <consortium name="The Broad Institute Genome Sequencing Center for Infectious Disease"/>
            <person name="Wu L."/>
            <person name="Ma J."/>
        </authorList>
    </citation>
    <scope>NUCLEOTIDE SEQUENCE [LARGE SCALE GENOMIC DNA]</scope>
    <source>
        <strain evidence="3">JCM 4147</strain>
    </source>
</reference>
<accession>A0ABW1GHS6</accession>
<protein>
    <submittedName>
        <fullName evidence="2">Helix-turn-helix domain-containing protein</fullName>
    </submittedName>
</protein>
<name>A0ABW1GHS6_9ACTN</name>
<proteinExistence type="predicted"/>
<dbReference type="RefSeq" id="WP_344514915.1">
    <property type="nucleotide sequence ID" value="NZ_BAAATU010000031.1"/>
</dbReference>
<dbReference type="InterPro" id="IPR045745">
    <property type="entry name" value="HTH_58_Actinobacteria-type"/>
</dbReference>
<dbReference type="Pfam" id="PF19575">
    <property type="entry name" value="HTH_58"/>
    <property type="match status" value="1"/>
</dbReference>
<evidence type="ECO:0000259" key="1">
    <source>
        <dbReference type="Pfam" id="PF19575"/>
    </source>
</evidence>
<comment type="caution">
    <text evidence="2">The sequence shown here is derived from an EMBL/GenBank/DDBJ whole genome shotgun (WGS) entry which is preliminary data.</text>
</comment>
<evidence type="ECO:0000313" key="2">
    <source>
        <dbReference type="EMBL" id="MFC5914405.1"/>
    </source>
</evidence>
<feature type="domain" description="Helix-turn-helix" evidence="1">
    <location>
        <begin position="103"/>
        <end position="142"/>
    </location>
</feature>